<dbReference type="NCBIfam" id="TIGR02841">
    <property type="entry name" value="spore_YyaC"/>
    <property type="match status" value="1"/>
</dbReference>
<dbReference type="GO" id="GO:0006508">
    <property type="term" value="P:proteolysis"/>
    <property type="evidence" value="ECO:0007669"/>
    <property type="project" value="UniProtKB-KW"/>
</dbReference>
<reference evidence="2" key="1">
    <citation type="journal article" date="2019" name="Int. J. Syst. Evol. Microbiol.">
        <title>The Global Catalogue of Microorganisms (GCM) 10K type strain sequencing project: providing services to taxonomists for standard genome sequencing and annotation.</title>
        <authorList>
            <consortium name="The Broad Institute Genomics Platform"/>
            <consortium name="The Broad Institute Genome Sequencing Center for Infectious Disease"/>
            <person name="Wu L."/>
            <person name="Ma J."/>
        </authorList>
    </citation>
    <scope>NUCLEOTIDE SEQUENCE [LARGE SCALE GENOMIC DNA]</scope>
    <source>
        <strain evidence="2">CCUG 53270</strain>
    </source>
</reference>
<dbReference type="SUPFAM" id="SSF53163">
    <property type="entry name" value="HybD-like"/>
    <property type="match status" value="1"/>
</dbReference>
<dbReference type="InterPro" id="IPR023430">
    <property type="entry name" value="Pept_HybD-like_dom_sf"/>
</dbReference>
<evidence type="ECO:0000313" key="1">
    <source>
        <dbReference type="EMBL" id="MFD1222039.1"/>
    </source>
</evidence>
<dbReference type="GO" id="GO:0008233">
    <property type="term" value="F:peptidase activity"/>
    <property type="evidence" value="ECO:0007669"/>
    <property type="project" value="UniProtKB-KW"/>
</dbReference>
<dbReference type="Proteomes" id="UP001597180">
    <property type="component" value="Unassembled WGS sequence"/>
</dbReference>
<protein>
    <submittedName>
        <fullName evidence="1">Spore protease YyaC</fullName>
    </submittedName>
</protein>
<dbReference type="EMBL" id="JBHTLU010000021">
    <property type="protein sequence ID" value="MFD1222039.1"/>
    <property type="molecule type" value="Genomic_DNA"/>
</dbReference>
<dbReference type="RefSeq" id="WP_079911426.1">
    <property type="nucleotide sequence ID" value="NZ_BAABJG010000031.1"/>
</dbReference>
<keyword evidence="1" id="KW-0378">Hydrolase</keyword>
<accession>A0ABW3UNZ5</accession>
<comment type="caution">
    <text evidence="1">The sequence shown here is derived from an EMBL/GenBank/DDBJ whole genome shotgun (WGS) entry which is preliminary data.</text>
</comment>
<keyword evidence="2" id="KW-1185">Reference proteome</keyword>
<sequence>MKLPFHRDKMTAQETEKDKVVEPFKIQHTESNIIELLSDKLVSILEQVPSHQPIIIICVGTDRSTGDSLGPLVGTQLKKYHLNGIHLYGTLDQPVHAMNLKDTLSSIHDHFTNPFIIAVDACLGQLTSVGCIQVGDGPVKPGAGVNKDLPPVGNMHITGIVNVGGFMEYFVLQNTRLSIVMSMSEVIAKSFQVAISNLSRLTAPTSFARLD</sequence>
<dbReference type="InterPro" id="IPR009665">
    <property type="entry name" value="YyaC"/>
</dbReference>
<evidence type="ECO:0000313" key="2">
    <source>
        <dbReference type="Proteomes" id="UP001597180"/>
    </source>
</evidence>
<proteinExistence type="predicted"/>
<gene>
    <name evidence="1" type="primary">yyaC</name>
    <name evidence="1" type="ORF">ACFQ4B_18110</name>
</gene>
<name>A0ABW3UNZ5_9BACL</name>
<dbReference type="Pfam" id="PF06866">
    <property type="entry name" value="DUF1256"/>
    <property type="match status" value="1"/>
</dbReference>
<keyword evidence="1" id="KW-0645">Protease</keyword>
<organism evidence="1 2">
    <name type="scientific">Paenibacillus vulneris</name>
    <dbReference type="NCBI Taxonomy" id="1133364"/>
    <lineage>
        <taxon>Bacteria</taxon>
        <taxon>Bacillati</taxon>
        <taxon>Bacillota</taxon>
        <taxon>Bacilli</taxon>
        <taxon>Bacillales</taxon>
        <taxon>Paenibacillaceae</taxon>
        <taxon>Paenibacillus</taxon>
    </lineage>
</organism>